<dbReference type="PROSITE" id="PS50089">
    <property type="entry name" value="ZF_RING_2"/>
    <property type="match status" value="1"/>
</dbReference>
<dbReference type="SUPFAM" id="SSF57845">
    <property type="entry name" value="B-box zinc-binding domain"/>
    <property type="match status" value="1"/>
</dbReference>
<dbReference type="SUPFAM" id="SSF101898">
    <property type="entry name" value="NHL repeat"/>
    <property type="match status" value="1"/>
</dbReference>
<dbReference type="EMBL" id="CACVKT020004265">
    <property type="protein sequence ID" value="CAC5388811.1"/>
    <property type="molecule type" value="Genomic_DNA"/>
</dbReference>
<evidence type="ECO:0000259" key="7">
    <source>
        <dbReference type="PROSITE" id="PS50089"/>
    </source>
</evidence>
<dbReference type="SUPFAM" id="SSF57850">
    <property type="entry name" value="RING/U-box"/>
    <property type="match status" value="1"/>
</dbReference>
<evidence type="ECO:0000256" key="6">
    <source>
        <dbReference type="SAM" id="Coils"/>
    </source>
</evidence>
<keyword evidence="9" id="KW-0012">Acyltransferase</keyword>
<feature type="domain" description="RING-type" evidence="7">
    <location>
        <begin position="23"/>
        <end position="72"/>
    </location>
</feature>
<dbReference type="Pfam" id="PF00643">
    <property type="entry name" value="zf-B_box"/>
    <property type="match status" value="1"/>
</dbReference>
<feature type="domain" description="B box-type" evidence="8">
    <location>
        <begin position="108"/>
        <end position="157"/>
    </location>
</feature>
<keyword evidence="1" id="KW-0597">Phosphoprotein</keyword>
<dbReference type="Gene3D" id="3.30.160.60">
    <property type="entry name" value="Classic Zinc Finger"/>
    <property type="match status" value="1"/>
</dbReference>
<keyword evidence="10" id="KW-1185">Reference proteome</keyword>
<dbReference type="InterPro" id="IPR001841">
    <property type="entry name" value="Znf_RING"/>
</dbReference>
<evidence type="ECO:0000256" key="2">
    <source>
        <dbReference type="ARBA" id="ARBA00022723"/>
    </source>
</evidence>
<dbReference type="GO" id="GO:0008270">
    <property type="term" value="F:zinc ion binding"/>
    <property type="evidence" value="ECO:0007669"/>
    <property type="project" value="UniProtKB-KW"/>
</dbReference>
<name>A0A6J8BZV7_MYTCO</name>
<dbReference type="EC" id="2.3.2.27" evidence="9"/>
<dbReference type="AlphaFoldDB" id="A0A6J8BZV7"/>
<proteinExistence type="predicted"/>
<dbReference type="OrthoDB" id="6127955at2759"/>
<dbReference type="GO" id="GO:0061630">
    <property type="term" value="F:ubiquitin protein ligase activity"/>
    <property type="evidence" value="ECO:0007669"/>
    <property type="project" value="UniProtKB-EC"/>
</dbReference>
<evidence type="ECO:0000256" key="1">
    <source>
        <dbReference type="ARBA" id="ARBA00022553"/>
    </source>
</evidence>
<dbReference type="SMART" id="SM00184">
    <property type="entry name" value="RING"/>
    <property type="match status" value="1"/>
</dbReference>
<dbReference type="PANTHER" id="PTHR25462">
    <property type="entry name" value="BONUS, ISOFORM C-RELATED"/>
    <property type="match status" value="1"/>
</dbReference>
<organism evidence="9 10">
    <name type="scientific">Mytilus coruscus</name>
    <name type="common">Sea mussel</name>
    <dbReference type="NCBI Taxonomy" id="42192"/>
    <lineage>
        <taxon>Eukaryota</taxon>
        <taxon>Metazoa</taxon>
        <taxon>Spiralia</taxon>
        <taxon>Lophotrochozoa</taxon>
        <taxon>Mollusca</taxon>
        <taxon>Bivalvia</taxon>
        <taxon>Autobranchia</taxon>
        <taxon>Pteriomorphia</taxon>
        <taxon>Mytilida</taxon>
        <taxon>Mytiloidea</taxon>
        <taxon>Mytilidae</taxon>
        <taxon>Mytilinae</taxon>
        <taxon>Mytilus</taxon>
    </lineage>
</organism>
<dbReference type="Pfam" id="PF13445">
    <property type="entry name" value="zf-RING_UBOX"/>
    <property type="match status" value="1"/>
</dbReference>
<dbReference type="InterPro" id="IPR047153">
    <property type="entry name" value="TRIM45/56/19-like"/>
</dbReference>
<evidence type="ECO:0000259" key="8">
    <source>
        <dbReference type="PROSITE" id="PS50119"/>
    </source>
</evidence>
<gene>
    <name evidence="9" type="ORF">MCOR_24048</name>
</gene>
<keyword evidence="3 5" id="KW-0863">Zinc-finger</keyword>
<dbReference type="InterPro" id="IPR013083">
    <property type="entry name" value="Znf_RING/FYVE/PHD"/>
</dbReference>
<dbReference type="InterPro" id="IPR027370">
    <property type="entry name" value="Znf-RING_euk"/>
</dbReference>
<dbReference type="PANTHER" id="PTHR25462:SF296">
    <property type="entry name" value="MEIOTIC P26, ISOFORM F"/>
    <property type="match status" value="1"/>
</dbReference>
<evidence type="ECO:0000256" key="5">
    <source>
        <dbReference type="PROSITE-ProRule" id="PRU00024"/>
    </source>
</evidence>
<dbReference type="InterPro" id="IPR011042">
    <property type="entry name" value="6-blade_b-propeller_TolB-like"/>
</dbReference>
<evidence type="ECO:0000313" key="9">
    <source>
        <dbReference type="EMBL" id="CAC5388811.1"/>
    </source>
</evidence>
<feature type="domain" description="B box-type" evidence="8">
    <location>
        <begin position="169"/>
        <end position="202"/>
    </location>
</feature>
<dbReference type="Gene3D" id="2.120.10.30">
    <property type="entry name" value="TolB, C-terminal domain"/>
    <property type="match status" value="1"/>
</dbReference>
<dbReference type="Gene3D" id="3.30.40.10">
    <property type="entry name" value="Zinc/RING finger domain, C3HC4 (zinc finger)"/>
    <property type="match status" value="1"/>
</dbReference>
<keyword evidence="4" id="KW-0862">Zinc</keyword>
<keyword evidence="6" id="KW-0175">Coiled coil</keyword>
<evidence type="ECO:0000313" key="10">
    <source>
        <dbReference type="Proteomes" id="UP000507470"/>
    </source>
</evidence>
<dbReference type="Proteomes" id="UP000507470">
    <property type="component" value="Unassembled WGS sequence"/>
</dbReference>
<evidence type="ECO:0000256" key="4">
    <source>
        <dbReference type="ARBA" id="ARBA00022833"/>
    </source>
</evidence>
<dbReference type="InterPro" id="IPR017907">
    <property type="entry name" value="Znf_RING_CS"/>
</dbReference>
<dbReference type="PROSITE" id="PS50119">
    <property type="entry name" value="ZF_BBOX"/>
    <property type="match status" value="2"/>
</dbReference>
<keyword evidence="9" id="KW-0808">Transferase</keyword>
<feature type="coiled-coil region" evidence="6">
    <location>
        <begin position="234"/>
        <end position="293"/>
    </location>
</feature>
<protein>
    <submittedName>
        <fullName evidence="9">TRIM56</fullName>
        <ecNumber evidence="9">2.3.2.27</ecNumber>
    </submittedName>
</protein>
<reference evidence="9 10" key="1">
    <citation type="submission" date="2020-06" db="EMBL/GenBank/DDBJ databases">
        <authorList>
            <person name="Li R."/>
            <person name="Bekaert M."/>
        </authorList>
    </citation>
    <scope>NUCLEOTIDE SEQUENCE [LARGE SCALE GENOMIC DNA]</scope>
    <source>
        <strain evidence="10">wild</strain>
    </source>
</reference>
<keyword evidence="2" id="KW-0479">Metal-binding</keyword>
<accession>A0A6J8BZV7</accession>
<dbReference type="PROSITE" id="PS00518">
    <property type="entry name" value="ZF_RING_1"/>
    <property type="match status" value="1"/>
</dbReference>
<dbReference type="SMART" id="SM00336">
    <property type="entry name" value="BBOX"/>
    <property type="match status" value="2"/>
</dbReference>
<evidence type="ECO:0000256" key="3">
    <source>
        <dbReference type="ARBA" id="ARBA00022771"/>
    </source>
</evidence>
<dbReference type="CDD" id="cd19776">
    <property type="entry name" value="Bbox2_TRIM25_C-IV"/>
    <property type="match status" value="1"/>
</dbReference>
<dbReference type="InterPro" id="IPR000315">
    <property type="entry name" value="Znf_B-box"/>
</dbReference>
<sequence length="675" mass="76537">MSKSEKGRSKVGKSNLDDAVVKCPICSDKFTDPKSLPCLHTFCQKCLGTYIDRYTQDNDNPRPNSFPCPQCRAIAIPIDSTAAPSMWAEQLPTNGFIMNVMEIMSFENKEKTCEPCQKQNKESVRADVWCKHCRICLCKTCINYHNALFLDHETMPVDQALRQPAILTDDELRCSRHNQNMELFCLDHNTLVCSVCVALEHRRCVQVLTTEFYAKELKNTREVEKLVEQFNECLSSLEEIVNENIKQHQNLNNKKDDIKKKMKTFRGSITGHLDKLEENFNQRLTKIHKEEKDKIQSRIQDSKVTQSAIEHSRKMIQATASYGSNAQFVATVAKARENYLDFKQKAMENSAKLESIDIKFRFNPKARDIPATVMELGEIKISHGRPDAPKPIAEMKPMMDKRAVLIRDFHIRLPSDTNDCVITGGIYLPDGKVILCDFHNKTIKMFKDTGIFISKVLLTSEPFDICQVDMNTLACTLPNNREIALLNMTDESLLLQNVVFVGKVCYGVDEIRGNLVLLFPLDKPVPSMSVIEVDGHVLDTVHRRSSGKAMFENRPFHLAINQRTAEIVVTQKTVGIGEKRAVVLYSDLNVRLSIEHDSIRWARGVSIDSQDNIYICGQNSSNVMKMSSDGSDARVLLDATDGLEHPAAIHLCGDRFFLSDVGYTNRNVVKIYEMV</sequence>